<dbReference type="Proteomes" id="UP001194468">
    <property type="component" value="Unassembled WGS sequence"/>
</dbReference>
<reference evidence="1" key="2">
    <citation type="journal article" date="2020" name="Nat. Commun.">
        <title>Large-scale genome sequencing of mycorrhizal fungi provides insights into the early evolution of symbiotic traits.</title>
        <authorList>
            <person name="Miyauchi S."/>
            <person name="Kiss E."/>
            <person name="Kuo A."/>
            <person name="Drula E."/>
            <person name="Kohler A."/>
            <person name="Sanchez-Garcia M."/>
            <person name="Morin E."/>
            <person name="Andreopoulos B."/>
            <person name="Barry K.W."/>
            <person name="Bonito G."/>
            <person name="Buee M."/>
            <person name="Carver A."/>
            <person name="Chen C."/>
            <person name="Cichocki N."/>
            <person name="Clum A."/>
            <person name="Culley D."/>
            <person name="Crous P.W."/>
            <person name="Fauchery L."/>
            <person name="Girlanda M."/>
            <person name="Hayes R.D."/>
            <person name="Keri Z."/>
            <person name="LaButti K."/>
            <person name="Lipzen A."/>
            <person name="Lombard V."/>
            <person name="Magnuson J."/>
            <person name="Maillard F."/>
            <person name="Murat C."/>
            <person name="Nolan M."/>
            <person name="Ohm R.A."/>
            <person name="Pangilinan J."/>
            <person name="Pereira M.F."/>
            <person name="Perotto S."/>
            <person name="Peter M."/>
            <person name="Pfister S."/>
            <person name="Riley R."/>
            <person name="Sitrit Y."/>
            <person name="Stielow J.B."/>
            <person name="Szollosi G."/>
            <person name="Zifcakova L."/>
            <person name="Stursova M."/>
            <person name="Spatafora J.W."/>
            <person name="Tedersoo L."/>
            <person name="Vaario L.M."/>
            <person name="Yamada A."/>
            <person name="Yan M."/>
            <person name="Wang P."/>
            <person name="Xu J."/>
            <person name="Bruns T."/>
            <person name="Baldrian P."/>
            <person name="Vilgalys R."/>
            <person name="Dunand C."/>
            <person name="Henrissat B."/>
            <person name="Grigoriev I.V."/>
            <person name="Hibbett D."/>
            <person name="Nagy L.G."/>
            <person name="Martin F.M."/>
        </authorList>
    </citation>
    <scope>NUCLEOTIDE SEQUENCE</scope>
    <source>
        <strain evidence="1">BED1</strain>
    </source>
</reference>
<dbReference type="AlphaFoldDB" id="A0AAD4BBE5"/>
<evidence type="ECO:0000313" key="1">
    <source>
        <dbReference type="EMBL" id="KAF8416633.1"/>
    </source>
</evidence>
<evidence type="ECO:0000313" key="2">
    <source>
        <dbReference type="Proteomes" id="UP001194468"/>
    </source>
</evidence>
<comment type="caution">
    <text evidence="1">The sequence shown here is derived from an EMBL/GenBank/DDBJ whole genome shotgun (WGS) entry which is preliminary data.</text>
</comment>
<reference evidence="1" key="1">
    <citation type="submission" date="2019-10" db="EMBL/GenBank/DDBJ databases">
        <authorList>
            <consortium name="DOE Joint Genome Institute"/>
            <person name="Kuo A."/>
            <person name="Miyauchi S."/>
            <person name="Kiss E."/>
            <person name="Drula E."/>
            <person name="Kohler A."/>
            <person name="Sanchez-Garcia M."/>
            <person name="Andreopoulos B."/>
            <person name="Barry K.W."/>
            <person name="Bonito G."/>
            <person name="Buee M."/>
            <person name="Carver A."/>
            <person name="Chen C."/>
            <person name="Cichocki N."/>
            <person name="Clum A."/>
            <person name="Culley D."/>
            <person name="Crous P.W."/>
            <person name="Fauchery L."/>
            <person name="Girlanda M."/>
            <person name="Hayes R."/>
            <person name="Keri Z."/>
            <person name="LaButti K."/>
            <person name="Lipzen A."/>
            <person name="Lombard V."/>
            <person name="Magnuson J."/>
            <person name="Maillard F."/>
            <person name="Morin E."/>
            <person name="Murat C."/>
            <person name="Nolan M."/>
            <person name="Ohm R."/>
            <person name="Pangilinan J."/>
            <person name="Pereira M."/>
            <person name="Perotto S."/>
            <person name="Peter M."/>
            <person name="Riley R."/>
            <person name="Sitrit Y."/>
            <person name="Stielow B."/>
            <person name="Szollosi G."/>
            <person name="Zifcakova L."/>
            <person name="Stursova M."/>
            <person name="Spatafora J.W."/>
            <person name="Tedersoo L."/>
            <person name="Vaario L.-M."/>
            <person name="Yamada A."/>
            <person name="Yan M."/>
            <person name="Wang P."/>
            <person name="Xu J."/>
            <person name="Bruns T."/>
            <person name="Baldrian P."/>
            <person name="Vilgalys R."/>
            <person name="Henrissat B."/>
            <person name="Grigoriev I.V."/>
            <person name="Hibbett D."/>
            <person name="Nagy L.G."/>
            <person name="Martin F.M."/>
        </authorList>
    </citation>
    <scope>NUCLEOTIDE SEQUENCE</scope>
    <source>
        <strain evidence="1">BED1</strain>
    </source>
</reference>
<gene>
    <name evidence="1" type="ORF">L210DRAFT_945658</name>
</gene>
<proteinExistence type="predicted"/>
<name>A0AAD4BBE5_BOLED</name>
<organism evidence="1 2">
    <name type="scientific">Boletus edulis BED1</name>
    <dbReference type="NCBI Taxonomy" id="1328754"/>
    <lineage>
        <taxon>Eukaryota</taxon>
        <taxon>Fungi</taxon>
        <taxon>Dikarya</taxon>
        <taxon>Basidiomycota</taxon>
        <taxon>Agaricomycotina</taxon>
        <taxon>Agaricomycetes</taxon>
        <taxon>Agaricomycetidae</taxon>
        <taxon>Boletales</taxon>
        <taxon>Boletineae</taxon>
        <taxon>Boletaceae</taxon>
        <taxon>Boletoideae</taxon>
        <taxon>Boletus</taxon>
    </lineage>
</organism>
<accession>A0AAD4BBE5</accession>
<dbReference type="EMBL" id="WHUW01000248">
    <property type="protein sequence ID" value="KAF8416633.1"/>
    <property type="molecule type" value="Genomic_DNA"/>
</dbReference>
<sequence>MQPGELLVADRVRAELNQFASMIWGKSQAVRRPHPAGFEYIHLEGCRFGFRALLGPAIEEEKILIRDEYRIALQTLQTDAYKRGAYVTGHPGIGKYCAASGVQ</sequence>
<keyword evidence="2" id="KW-1185">Reference proteome</keyword>
<protein>
    <submittedName>
        <fullName evidence="1">Uncharacterized protein</fullName>
    </submittedName>
</protein>